<dbReference type="EMBL" id="ADLO01000084">
    <property type="protein sequence ID" value="KGF54548.1"/>
    <property type="molecule type" value="Genomic_DNA"/>
</dbReference>
<protein>
    <submittedName>
        <fullName evidence="1">Uncharacterized protein</fullName>
    </submittedName>
</protein>
<reference evidence="1 2" key="1">
    <citation type="submission" date="2011-08" db="EMBL/GenBank/DDBJ databases">
        <title>The Genome Sequence of Clostridium orbiscindens 1_3_50AFAA.</title>
        <authorList>
            <consortium name="The Broad Institute Genome Sequencing Platform"/>
            <person name="Earl A."/>
            <person name="Ward D."/>
            <person name="Feldgarden M."/>
            <person name="Gevers D."/>
            <person name="Daigneault M."/>
            <person name="Strauss J."/>
            <person name="Allen-Vercoe E."/>
            <person name="Young S.K."/>
            <person name="Zeng Q."/>
            <person name="Gargeya S."/>
            <person name="Fitzgerald M."/>
            <person name="Haas B."/>
            <person name="Abouelleil A."/>
            <person name="Alvarado L."/>
            <person name="Arachchi H.M."/>
            <person name="Berlin A."/>
            <person name="Brown A."/>
            <person name="Chapman S.B."/>
            <person name="Chen Z."/>
            <person name="Dunbar C."/>
            <person name="Freedman E."/>
            <person name="Gearin G."/>
            <person name="Gellesch M."/>
            <person name="Goldberg J."/>
            <person name="Griggs A."/>
            <person name="Gujja S."/>
            <person name="Heiman D."/>
            <person name="Howarth C."/>
            <person name="Larson L."/>
            <person name="Lui A."/>
            <person name="MacDonald P.J.P."/>
            <person name="Montmayeur A."/>
            <person name="Murphy C."/>
            <person name="Neiman D."/>
            <person name="Pearson M."/>
            <person name="Priest M."/>
            <person name="Roberts A."/>
            <person name="Saif S."/>
            <person name="Shea T."/>
            <person name="Shenoy N."/>
            <person name="Sisk P."/>
            <person name="Stolte C."/>
            <person name="Sykes S."/>
            <person name="Wortman J."/>
            <person name="Nusbaum C."/>
            <person name="Birren B."/>
        </authorList>
    </citation>
    <scope>NUCLEOTIDE SEQUENCE [LARGE SCALE GENOMIC DNA]</scope>
    <source>
        <strain evidence="1 2">1_3_50AFAA</strain>
    </source>
</reference>
<name>A0A096B588_FLAPL</name>
<evidence type="ECO:0000313" key="1">
    <source>
        <dbReference type="EMBL" id="KGF54548.1"/>
    </source>
</evidence>
<dbReference type="RefSeq" id="WP_021630909.1">
    <property type="nucleotide sequence ID" value="NZ_KN174164.1"/>
</dbReference>
<accession>A0A096B588</accession>
<comment type="caution">
    <text evidence="1">The sequence shown here is derived from an EMBL/GenBank/DDBJ whole genome shotgun (WGS) entry which is preliminary data.</text>
</comment>
<gene>
    <name evidence="1" type="ORF">HMPREF9460_02707</name>
</gene>
<organism evidence="1 2">
    <name type="scientific">Flavonifractor plautii 1_3_50AFAA</name>
    <dbReference type="NCBI Taxonomy" id="742738"/>
    <lineage>
        <taxon>Bacteria</taxon>
        <taxon>Bacillati</taxon>
        <taxon>Bacillota</taxon>
        <taxon>Clostridia</taxon>
        <taxon>Eubacteriales</taxon>
        <taxon>Oscillospiraceae</taxon>
        <taxon>Flavonifractor</taxon>
    </lineage>
</organism>
<dbReference type="AlphaFoldDB" id="A0A096B588"/>
<evidence type="ECO:0000313" key="2">
    <source>
        <dbReference type="Proteomes" id="UP000029585"/>
    </source>
</evidence>
<proteinExistence type="predicted"/>
<sequence length="103" mass="11513">MNSFFPILNWAGLLLLKEKLSHCTPYQEAERDSRAQWAAFKASHPEALNEEVLDLLDRCNLAAAWERDAAFCLGLQLGLELGGLGRFWDTEPQGMTLQYGATA</sequence>
<dbReference type="Proteomes" id="UP000029585">
    <property type="component" value="Unassembled WGS sequence"/>
</dbReference>
<keyword evidence="2" id="KW-1185">Reference proteome</keyword>
<dbReference type="PATRIC" id="fig|742738.3.peg.2783"/>
<dbReference type="HOGENOM" id="CLU_2408959_0_0_9"/>